<protein>
    <submittedName>
        <fullName evidence="3">Putative TIM-barrel fold metal-dependent hydrolase</fullName>
    </submittedName>
</protein>
<evidence type="ECO:0000256" key="1">
    <source>
        <dbReference type="ARBA" id="ARBA00038310"/>
    </source>
</evidence>
<dbReference type="InterPro" id="IPR052350">
    <property type="entry name" value="Metallo-dep_Lactonases"/>
</dbReference>
<dbReference type="RefSeq" id="WP_183859667.1">
    <property type="nucleotide sequence ID" value="NZ_JACHFH010000006.1"/>
</dbReference>
<dbReference type="PANTHER" id="PTHR43569:SF2">
    <property type="entry name" value="AMIDOHYDROLASE-RELATED DOMAIN-CONTAINING PROTEIN"/>
    <property type="match status" value="1"/>
</dbReference>
<dbReference type="Gene3D" id="3.20.20.140">
    <property type="entry name" value="Metal-dependent hydrolases"/>
    <property type="match status" value="1"/>
</dbReference>
<gene>
    <name evidence="3" type="ORF">HNR32_000695</name>
</gene>
<proteinExistence type="inferred from homology"/>
<dbReference type="GO" id="GO:0016787">
    <property type="term" value="F:hydrolase activity"/>
    <property type="evidence" value="ECO:0007669"/>
    <property type="project" value="UniProtKB-KW"/>
</dbReference>
<evidence type="ECO:0000313" key="4">
    <source>
        <dbReference type="Proteomes" id="UP000559117"/>
    </source>
</evidence>
<keyword evidence="4" id="KW-1185">Reference proteome</keyword>
<organism evidence="3 4">
    <name type="scientific">Pectinatus brassicae</name>
    <dbReference type="NCBI Taxonomy" id="862415"/>
    <lineage>
        <taxon>Bacteria</taxon>
        <taxon>Bacillati</taxon>
        <taxon>Bacillota</taxon>
        <taxon>Negativicutes</taxon>
        <taxon>Selenomonadales</taxon>
        <taxon>Selenomonadaceae</taxon>
        <taxon>Pectinatus</taxon>
    </lineage>
</organism>
<reference evidence="3 4" key="1">
    <citation type="submission" date="2020-08" db="EMBL/GenBank/DDBJ databases">
        <title>Genomic Encyclopedia of Type Strains, Phase IV (KMG-IV): sequencing the most valuable type-strain genomes for metagenomic binning, comparative biology and taxonomic classification.</title>
        <authorList>
            <person name="Goeker M."/>
        </authorList>
    </citation>
    <scope>NUCLEOTIDE SEQUENCE [LARGE SCALE GENOMIC DNA]</scope>
    <source>
        <strain evidence="3 4">DSM 24661</strain>
    </source>
</reference>
<dbReference type="AlphaFoldDB" id="A0A840ULJ1"/>
<name>A0A840ULJ1_9FIRM</name>
<dbReference type="InterPro" id="IPR006680">
    <property type="entry name" value="Amidohydro-rel"/>
</dbReference>
<feature type="domain" description="Amidohydrolase-related" evidence="2">
    <location>
        <begin position="6"/>
        <end position="79"/>
    </location>
</feature>
<comment type="caution">
    <text evidence="3">The sequence shown here is derived from an EMBL/GenBank/DDBJ whole genome shotgun (WGS) entry which is preliminary data.</text>
</comment>
<accession>A0A840ULJ1</accession>
<dbReference type="Proteomes" id="UP000559117">
    <property type="component" value="Unassembled WGS sequence"/>
</dbReference>
<keyword evidence="3" id="KW-0378">Hydrolase</keyword>
<dbReference type="PANTHER" id="PTHR43569">
    <property type="entry name" value="AMIDOHYDROLASE"/>
    <property type="match status" value="1"/>
</dbReference>
<comment type="similarity">
    <text evidence="1">Belongs to the metallo-dependent hydrolases superfamily.</text>
</comment>
<evidence type="ECO:0000259" key="2">
    <source>
        <dbReference type="Pfam" id="PF04909"/>
    </source>
</evidence>
<sequence>MVTEADWENWQENDFLPYLDAVYEIFGDDNIIFGSDWPVSLTAAEYLQVVEIIKRWLVMHPEVESDKIFYANAVKLYQLEI</sequence>
<evidence type="ECO:0000313" key="3">
    <source>
        <dbReference type="EMBL" id="MBB5335568.1"/>
    </source>
</evidence>
<dbReference type="InterPro" id="IPR032466">
    <property type="entry name" value="Metal_Hydrolase"/>
</dbReference>
<dbReference type="Pfam" id="PF04909">
    <property type="entry name" value="Amidohydro_2"/>
    <property type="match status" value="1"/>
</dbReference>
<dbReference type="SUPFAM" id="SSF51556">
    <property type="entry name" value="Metallo-dependent hydrolases"/>
    <property type="match status" value="1"/>
</dbReference>
<dbReference type="EMBL" id="JACHFH010000006">
    <property type="protein sequence ID" value="MBB5335568.1"/>
    <property type="molecule type" value="Genomic_DNA"/>
</dbReference>